<comment type="subcellular location">
    <subcellularLocation>
        <location evidence="1">Membrane</location>
        <topology evidence="1">Single-pass type I membrane protein</topology>
    </subcellularLocation>
</comment>
<evidence type="ECO:0000256" key="3">
    <source>
        <dbReference type="ARBA" id="ARBA00022729"/>
    </source>
</evidence>
<sequence>MRKKANGSISLRMVDFWCQKWNLPLLLCLTGLLQWDLCSGQIQVQIQEGPLYRVKGYPISISCNVTGFTGPPTRDFQFILKKPNMELNIISTSDKEFAYGVFSGRVEKKEIYIQRLSGSSVLLWIKNLQENDAGDLLCETLHRGGVYYGDYDDETKLNVIADTLEALYSGSPSQSLSEGDPLQLECQVSSQTFQHTHLMVTWFLHGEEDENPRPVITLDRDLTVKPGAGFEDRYRAGLISMDKVEDTTYRLKMPQVQQSDQGKFFCKATEWIQDPDRSWTQIAHKTTAACDVEIKRIVAPDAGSFSVYLKASKGPLQEGDALDIRCSVNAQNLPGHFFSVTWLKNQQKVAQIGSSGVLTMFDKERENAAEMRAVKTSHMDYLLTIRSTRTEDQGQYQCEVWQENMNEDGTFKKIQKQISSPETVSITAKESDLAVVMAMKDAVTEGDALRVVCSVSGFKGPLSVSWQHKKDSGASFIDVISLTHEGVMKDVGSRYQSRNVQTFHSPAGNFTLELGASATSDSGEYKCIVSEWTVQSNGEMKKANTHSQQKAIIVNSVESLMKVSLKSRTSTVPIDSPVELLCIVRGPKVSLAVRWMFQPHNSTFQTNILSISQTGEMAWRADQRNYQLSIQAQPTGTYFTLKVPRASKQQEGQYQCQVDAYQKDVQKAKIISNPLAVIVQKPVSKMSLYSPTSRLETTVNAEAKLECSVTRTTTNTSRFTVTWMFGSQMLLTMDLDAVVKFGPAAGLEMDQRIRTEIRQKQSFQLTIHQVRTSDSGQYHCEVEEWLQDPLGDWYSLKNMSVSTEMVVKEKESKLHVQKDNRMLNITNHQAGFTIDCVIDSQSSDTSGFEVTWFKVQEEGPVTIFTARHDGTLHSAITDKNLVFGRPLATHYKLTVPQISPTDVGQYYCQVEEWLLTANTWKRFASDNSGELSIYVHTEGDSEKQADPLGTTLGVTIPLICFLVLVIILLLIRDHKRNSELTKKKDCLWAENNPLTPVPEGTCAAEDHS</sequence>
<evidence type="ECO:0000256" key="8">
    <source>
        <dbReference type="ARBA" id="ARBA00023319"/>
    </source>
</evidence>
<evidence type="ECO:0000256" key="4">
    <source>
        <dbReference type="ARBA" id="ARBA00022737"/>
    </source>
</evidence>
<dbReference type="Ensembl" id="ENSCCRT00000037140.2">
    <property type="protein sequence ID" value="ENSCCRP00000034270.2"/>
    <property type="gene ID" value="ENSCCRG00000018398.2"/>
</dbReference>
<dbReference type="InterPro" id="IPR036179">
    <property type="entry name" value="Ig-like_dom_sf"/>
</dbReference>
<evidence type="ECO:0000313" key="13">
    <source>
        <dbReference type="Proteomes" id="UP001108240"/>
    </source>
</evidence>
<dbReference type="Proteomes" id="UP001108240">
    <property type="component" value="Unplaced"/>
</dbReference>
<name>A0A8C1BM35_CYPCA</name>
<evidence type="ECO:0000256" key="10">
    <source>
        <dbReference type="SAM" id="SignalP"/>
    </source>
</evidence>
<dbReference type="SMART" id="SM00406">
    <property type="entry name" value="IGv"/>
    <property type="match status" value="3"/>
</dbReference>
<dbReference type="AlphaFoldDB" id="A0A8C1BM35"/>
<keyword evidence="13" id="KW-1185">Reference proteome</keyword>
<dbReference type="CDD" id="cd00096">
    <property type="entry name" value="Ig"/>
    <property type="match status" value="1"/>
</dbReference>
<feature type="domain" description="Ig-like" evidence="11">
    <location>
        <begin position="421"/>
        <end position="547"/>
    </location>
</feature>
<dbReference type="FunFam" id="2.60.40.10:FF:000491">
    <property type="entry name" value="Immunoglobulin superfamily, member 3"/>
    <property type="match status" value="1"/>
</dbReference>
<dbReference type="GeneTree" id="ENSGT00940000155177"/>
<evidence type="ECO:0000256" key="2">
    <source>
        <dbReference type="ARBA" id="ARBA00022692"/>
    </source>
</evidence>
<keyword evidence="4" id="KW-0677">Repeat</keyword>
<evidence type="ECO:0000256" key="1">
    <source>
        <dbReference type="ARBA" id="ARBA00004479"/>
    </source>
</evidence>
<evidence type="ECO:0000259" key="11">
    <source>
        <dbReference type="PROSITE" id="PS50835"/>
    </source>
</evidence>
<evidence type="ECO:0000256" key="9">
    <source>
        <dbReference type="SAM" id="Phobius"/>
    </source>
</evidence>
<protein>
    <recommendedName>
        <fullName evidence="11">Ig-like domain-containing protein</fullName>
    </recommendedName>
</protein>
<evidence type="ECO:0000256" key="5">
    <source>
        <dbReference type="ARBA" id="ARBA00022989"/>
    </source>
</evidence>
<feature type="transmembrane region" description="Helical" evidence="9">
    <location>
        <begin position="952"/>
        <end position="971"/>
    </location>
</feature>
<dbReference type="Gene3D" id="2.60.40.10">
    <property type="entry name" value="Immunoglobulins"/>
    <property type="match status" value="7"/>
</dbReference>
<proteinExistence type="predicted"/>
<dbReference type="SMART" id="SM00409">
    <property type="entry name" value="IG"/>
    <property type="match status" value="7"/>
</dbReference>
<accession>A0A8C1BM35</accession>
<organism evidence="12 13">
    <name type="scientific">Cyprinus carpio carpio</name>
    <dbReference type="NCBI Taxonomy" id="630221"/>
    <lineage>
        <taxon>Eukaryota</taxon>
        <taxon>Metazoa</taxon>
        <taxon>Chordata</taxon>
        <taxon>Craniata</taxon>
        <taxon>Vertebrata</taxon>
        <taxon>Euteleostomi</taxon>
        <taxon>Actinopterygii</taxon>
        <taxon>Neopterygii</taxon>
        <taxon>Teleostei</taxon>
        <taxon>Ostariophysi</taxon>
        <taxon>Cypriniformes</taxon>
        <taxon>Cyprinidae</taxon>
        <taxon>Cyprininae</taxon>
        <taxon>Cyprinus</taxon>
    </lineage>
</organism>
<keyword evidence="6 9" id="KW-0472">Membrane</keyword>
<keyword evidence="2 9" id="KW-0812">Transmembrane</keyword>
<dbReference type="InterPro" id="IPR013106">
    <property type="entry name" value="Ig_V-set"/>
</dbReference>
<feature type="domain" description="Ig-like" evidence="11">
    <location>
        <begin position="833"/>
        <end position="932"/>
    </location>
</feature>
<dbReference type="InterPro" id="IPR003599">
    <property type="entry name" value="Ig_sub"/>
</dbReference>
<feature type="chain" id="PRO_5039903957" description="Ig-like domain-containing protein" evidence="10">
    <location>
        <begin position="41"/>
        <end position="1008"/>
    </location>
</feature>
<feature type="signal peptide" evidence="10">
    <location>
        <begin position="1"/>
        <end position="40"/>
    </location>
</feature>
<feature type="domain" description="Ig-like" evidence="11">
    <location>
        <begin position="682"/>
        <end position="802"/>
    </location>
</feature>
<feature type="domain" description="Ig-like" evidence="11">
    <location>
        <begin position="300"/>
        <end position="419"/>
    </location>
</feature>
<dbReference type="InterPro" id="IPR013783">
    <property type="entry name" value="Ig-like_fold"/>
</dbReference>
<keyword evidence="5 9" id="KW-1133">Transmembrane helix</keyword>
<reference evidence="12" key="1">
    <citation type="submission" date="2025-08" db="UniProtKB">
        <authorList>
            <consortium name="Ensembl"/>
        </authorList>
    </citation>
    <scope>IDENTIFICATION</scope>
</reference>
<keyword evidence="7" id="KW-1015">Disulfide bond</keyword>
<evidence type="ECO:0000256" key="6">
    <source>
        <dbReference type="ARBA" id="ARBA00023136"/>
    </source>
</evidence>
<feature type="domain" description="Ig-like" evidence="11">
    <location>
        <begin position="165"/>
        <end position="283"/>
    </location>
</feature>
<keyword evidence="8" id="KW-0393">Immunoglobulin domain</keyword>
<dbReference type="PANTHER" id="PTHR12207">
    <property type="entry name" value="V-SET AND TRANSMEMBRANE DOMAIN-CONTAINING PROTEIN"/>
    <property type="match status" value="1"/>
</dbReference>
<feature type="domain" description="Ig-like" evidence="11">
    <location>
        <begin position="558"/>
        <end position="672"/>
    </location>
</feature>
<reference evidence="12" key="2">
    <citation type="submission" date="2025-09" db="UniProtKB">
        <authorList>
            <consortium name="Ensembl"/>
        </authorList>
    </citation>
    <scope>IDENTIFICATION</scope>
</reference>
<keyword evidence="3 10" id="KW-0732">Signal</keyword>
<dbReference type="InterPro" id="IPR007110">
    <property type="entry name" value="Ig-like_dom"/>
</dbReference>
<dbReference type="FunFam" id="2.60.40.10:FF:000191">
    <property type="entry name" value="Immunoglobulin superfamily member 3"/>
    <property type="match status" value="1"/>
</dbReference>
<dbReference type="PROSITE" id="PS50835">
    <property type="entry name" value="IG_LIKE"/>
    <property type="match status" value="6"/>
</dbReference>
<evidence type="ECO:0000256" key="7">
    <source>
        <dbReference type="ARBA" id="ARBA00023157"/>
    </source>
</evidence>
<dbReference type="GO" id="GO:0016020">
    <property type="term" value="C:membrane"/>
    <property type="evidence" value="ECO:0007669"/>
    <property type="project" value="UniProtKB-SubCell"/>
</dbReference>
<dbReference type="InterPro" id="IPR051102">
    <property type="entry name" value="IgSF_V-set/TM_domain"/>
</dbReference>
<dbReference type="SUPFAM" id="SSF48726">
    <property type="entry name" value="Immunoglobulin"/>
    <property type="match status" value="7"/>
</dbReference>
<dbReference type="PANTHER" id="PTHR12207:SF25">
    <property type="entry name" value="IMMUNOGLOBULIN SUPERFAMILY MEMBER 2"/>
    <property type="match status" value="1"/>
</dbReference>
<dbReference type="Pfam" id="PF07686">
    <property type="entry name" value="V-set"/>
    <property type="match status" value="3"/>
</dbReference>
<evidence type="ECO:0000313" key="12">
    <source>
        <dbReference type="Ensembl" id="ENSCCRP00000034270.2"/>
    </source>
</evidence>